<organism evidence="3 4">
    <name type="scientific">Rhizopus stolonifer</name>
    <name type="common">Rhizopus nigricans</name>
    <dbReference type="NCBI Taxonomy" id="4846"/>
    <lineage>
        <taxon>Eukaryota</taxon>
        <taxon>Fungi</taxon>
        <taxon>Fungi incertae sedis</taxon>
        <taxon>Mucoromycota</taxon>
        <taxon>Mucoromycotina</taxon>
        <taxon>Mucoromycetes</taxon>
        <taxon>Mucorales</taxon>
        <taxon>Mucorineae</taxon>
        <taxon>Rhizopodaceae</taxon>
        <taxon>Rhizopus</taxon>
    </lineage>
</organism>
<evidence type="ECO:0000259" key="2">
    <source>
        <dbReference type="PROSITE" id="PS50090"/>
    </source>
</evidence>
<dbReference type="PROSITE" id="PS50090">
    <property type="entry name" value="MYB_LIKE"/>
    <property type="match status" value="1"/>
</dbReference>
<feature type="non-terminal residue" evidence="3">
    <location>
        <position position="409"/>
    </location>
</feature>
<evidence type="ECO:0000313" key="3">
    <source>
        <dbReference type="EMBL" id="RCH78696.1"/>
    </source>
</evidence>
<dbReference type="InterPro" id="IPR009057">
    <property type="entry name" value="Homeodomain-like_sf"/>
</dbReference>
<feature type="compositionally biased region" description="Basic and acidic residues" evidence="1">
    <location>
        <begin position="377"/>
        <end position="386"/>
    </location>
</feature>
<dbReference type="OrthoDB" id="5364245at2759"/>
<reference evidence="3 4" key="1">
    <citation type="journal article" date="2018" name="G3 (Bethesda)">
        <title>Phylogenetic and Phylogenomic Definition of Rhizopus Species.</title>
        <authorList>
            <person name="Gryganskyi A.P."/>
            <person name="Golan J."/>
            <person name="Dolatabadi S."/>
            <person name="Mondo S."/>
            <person name="Robb S."/>
            <person name="Idnurm A."/>
            <person name="Muszewska A."/>
            <person name="Steczkiewicz K."/>
            <person name="Masonjones S."/>
            <person name="Liao H.L."/>
            <person name="Gajdeczka M.T."/>
            <person name="Anike F."/>
            <person name="Vuek A."/>
            <person name="Anishchenko I.M."/>
            <person name="Voigt K."/>
            <person name="de Hoog G.S."/>
            <person name="Smith M.E."/>
            <person name="Heitman J."/>
            <person name="Vilgalys R."/>
            <person name="Stajich J.E."/>
        </authorList>
    </citation>
    <scope>NUCLEOTIDE SEQUENCE [LARGE SCALE GENOMIC DNA]</scope>
    <source>
        <strain evidence="3 4">LSU 92-RS-03</strain>
    </source>
</reference>
<feature type="region of interest" description="Disordered" evidence="1">
    <location>
        <begin position="303"/>
        <end position="322"/>
    </location>
</feature>
<name>A0A367IM41_RHIST</name>
<dbReference type="SUPFAM" id="SSF46689">
    <property type="entry name" value="Homeodomain-like"/>
    <property type="match status" value="1"/>
</dbReference>
<evidence type="ECO:0000313" key="4">
    <source>
        <dbReference type="Proteomes" id="UP000253551"/>
    </source>
</evidence>
<keyword evidence="4" id="KW-1185">Reference proteome</keyword>
<dbReference type="CDD" id="cd00167">
    <property type="entry name" value="SANT"/>
    <property type="match status" value="1"/>
</dbReference>
<evidence type="ECO:0000256" key="1">
    <source>
        <dbReference type="SAM" id="MobiDB-lite"/>
    </source>
</evidence>
<feature type="compositionally biased region" description="Polar residues" evidence="1">
    <location>
        <begin position="357"/>
        <end position="369"/>
    </location>
</feature>
<accession>A0A367IM41</accession>
<proteinExistence type="predicted"/>
<sequence>MDWHWAEDKSTVCVKTHIPQPIQTKDEESMDIDIPETATMNMDHQGPELIPDALTSQEPIKEDVMMGAESMDDEPKTPTTPVAPHIIQEYRQILKDADPNLPLLTLSSDSFSPDVLFPDLLLYEPPRPEYNDVYFNELEYNRVTPISKSMTKPMTLKTRKRYVRKQKANGEPVWYPEEDKPEAEWLPRFERYDTTPLVSPLFAQKKPKDLTSLLPVQPEPPLNREYLSPPQWSEEDDICLISCILQFSFNWELVADSLNSVRLPVTGEKKTSFDCHERWRRQGLTSVTGQVSNMYASRVKKELTPRKAQPPTITRFDSPQKRQRQYNLFEAIKKTQRKRDELVKSTAATAAPPPRSTIETHGLSSTGQRLPSAMEMSLHKTQRERQMAQAVLEQRQLSAAISLGSQTPN</sequence>
<dbReference type="Proteomes" id="UP000253551">
    <property type="component" value="Unassembled WGS sequence"/>
</dbReference>
<dbReference type="Gene3D" id="1.10.10.60">
    <property type="entry name" value="Homeodomain-like"/>
    <property type="match status" value="1"/>
</dbReference>
<dbReference type="InterPro" id="IPR001005">
    <property type="entry name" value="SANT/Myb"/>
</dbReference>
<dbReference type="STRING" id="4846.A0A367IM41"/>
<dbReference type="EMBL" id="PJQM01007058">
    <property type="protein sequence ID" value="RCH78696.1"/>
    <property type="molecule type" value="Genomic_DNA"/>
</dbReference>
<comment type="caution">
    <text evidence="3">The sequence shown here is derived from an EMBL/GenBank/DDBJ whole genome shotgun (WGS) entry which is preliminary data.</text>
</comment>
<feature type="region of interest" description="Disordered" evidence="1">
    <location>
        <begin position="337"/>
        <end position="390"/>
    </location>
</feature>
<protein>
    <submittedName>
        <fullName evidence="3">Chromatin modification-protein VID21</fullName>
    </submittedName>
</protein>
<dbReference type="Pfam" id="PF13921">
    <property type="entry name" value="Myb_DNA-bind_6"/>
    <property type="match status" value="1"/>
</dbReference>
<feature type="domain" description="Myb-like" evidence="2">
    <location>
        <begin position="224"/>
        <end position="283"/>
    </location>
</feature>
<gene>
    <name evidence="3" type="primary">EAF1_2</name>
    <name evidence="3" type="ORF">CU098_003612</name>
</gene>
<dbReference type="AlphaFoldDB" id="A0A367IM41"/>